<organism evidence="2 3">
    <name type="scientific">Segatella oulorum F0390</name>
    <dbReference type="NCBI Taxonomy" id="702438"/>
    <lineage>
        <taxon>Bacteria</taxon>
        <taxon>Pseudomonadati</taxon>
        <taxon>Bacteroidota</taxon>
        <taxon>Bacteroidia</taxon>
        <taxon>Bacteroidales</taxon>
        <taxon>Prevotellaceae</taxon>
        <taxon>Segatella</taxon>
    </lineage>
</organism>
<sequence length="93" mass="10437">MKNRRKCSFCALFSPLFVCNNDAKALCLWCKVGCFTHKSSGVCCMIYAASSGKASFSIGKESILYNSLIISTYKIEKRKRVTIWLLLKFPGLP</sequence>
<evidence type="ECO:0000313" key="3">
    <source>
        <dbReference type="Proteomes" id="UP000005141"/>
    </source>
</evidence>
<keyword evidence="3" id="KW-1185">Reference proteome</keyword>
<evidence type="ECO:0000313" key="2">
    <source>
        <dbReference type="EMBL" id="EGV30551.1"/>
    </source>
</evidence>
<feature type="signal peptide" evidence="1">
    <location>
        <begin position="1"/>
        <end position="25"/>
    </location>
</feature>
<evidence type="ECO:0008006" key="4">
    <source>
        <dbReference type="Google" id="ProtNLM"/>
    </source>
</evidence>
<keyword evidence="1" id="KW-0732">Signal</keyword>
<dbReference type="Proteomes" id="UP000005141">
    <property type="component" value="Unassembled WGS sequence"/>
</dbReference>
<name>G1WCK9_9BACT</name>
<dbReference type="EMBL" id="ADGI01000051">
    <property type="protein sequence ID" value="EGV30551.1"/>
    <property type="molecule type" value="Genomic_DNA"/>
</dbReference>
<protein>
    <recommendedName>
        <fullName evidence="4">Secreted protein</fullName>
    </recommendedName>
</protein>
<dbReference type="HOGENOM" id="CLU_2397190_0_0_10"/>
<accession>G1WCK9</accession>
<dbReference type="AlphaFoldDB" id="G1WCK9"/>
<feature type="chain" id="PRO_5003424966" description="Secreted protein" evidence="1">
    <location>
        <begin position="26"/>
        <end position="93"/>
    </location>
</feature>
<proteinExistence type="predicted"/>
<comment type="caution">
    <text evidence="2">The sequence shown here is derived from an EMBL/GenBank/DDBJ whole genome shotgun (WGS) entry which is preliminary data.</text>
</comment>
<evidence type="ECO:0000256" key="1">
    <source>
        <dbReference type="SAM" id="SignalP"/>
    </source>
</evidence>
<reference evidence="2 3" key="1">
    <citation type="submission" date="2011-07" db="EMBL/GenBank/DDBJ databases">
        <title>The Genome Sequence of Prevotella oulorum F0390.</title>
        <authorList>
            <consortium name="The Broad Institute Genome Sequencing Platform"/>
            <consortium name="The Broad Institute Genome Sequencing Center for Infectious Disease"/>
            <person name="Earl A."/>
            <person name="Ward D."/>
            <person name="Feldgarden M."/>
            <person name="Gevers D."/>
            <person name="Izard J."/>
            <person name="Ganesan A."/>
            <person name="Baranova O.V."/>
            <person name="Blanton J.M."/>
            <person name="Tanner A.C."/>
            <person name="Dewhirst F.E."/>
            <person name="Young S.K."/>
            <person name="Zeng Q."/>
            <person name="Gargeya S."/>
            <person name="Fitzgerald M."/>
            <person name="Haas B."/>
            <person name="Abouelleil A."/>
            <person name="Alvarado L."/>
            <person name="Arachchi H.M."/>
            <person name="Berlin A."/>
            <person name="Brown A."/>
            <person name="Chapman S.B."/>
            <person name="Chen Z."/>
            <person name="Dunbar C."/>
            <person name="Freedman E."/>
            <person name="Gearin G."/>
            <person name="Gellesch M."/>
            <person name="Goldberg J."/>
            <person name="Griggs A."/>
            <person name="Gujja S."/>
            <person name="Heiman D."/>
            <person name="Howarth C."/>
            <person name="Larson L."/>
            <person name="Lui A."/>
            <person name="MacDonald P.J.P."/>
            <person name="Mehta T."/>
            <person name="Montmayeur A."/>
            <person name="Murphy C."/>
            <person name="Neiman D."/>
            <person name="Pearson M."/>
            <person name="Priest M."/>
            <person name="Roberts A."/>
            <person name="Saif S."/>
            <person name="Shea T."/>
            <person name="Shenoy N."/>
            <person name="Sisk P."/>
            <person name="Stolte C."/>
            <person name="Sykes S."/>
            <person name="Wortman J."/>
            <person name="Nusbaum C."/>
            <person name="Birren B."/>
        </authorList>
    </citation>
    <scope>NUCLEOTIDE SEQUENCE [LARGE SCALE GENOMIC DNA]</scope>
    <source>
        <strain evidence="2 3">F0390</strain>
    </source>
</reference>
<gene>
    <name evidence="2" type="ORF">HMPREF9431_01560</name>
</gene>